<sequence>MGFRRWHLSNETFLDVTDVLLLGAEESAVPLCLTLSSKDGQLKVEGDRLAFKDNDVVLSQKQRFQQLRLALQICRRTRGMAQRWFPPVEISMT</sequence>
<keyword evidence="2" id="KW-1185">Reference proteome</keyword>
<protein>
    <submittedName>
        <fullName evidence="1">Uncharacterized protein</fullName>
    </submittedName>
</protein>
<proteinExistence type="predicted"/>
<dbReference type="Proteomes" id="UP000652219">
    <property type="component" value="Unassembled WGS sequence"/>
</dbReference>
<dbReference type="EMBL" id="WIGN01000101">
    <property type="protein sequence ID" value="KAF6809452.1"/>
    <property type="molecule type" value="Genomic_DNA"/>
</dbReference>
<accession>A0A8H6JAM5</accession>
<name>A0A8H6JAM5_9PEZI</name>
<evidence type="ECO:0000313" key="1">
    <source>
        <dbReference type="EMBL" id="KAF6809452.1"/>
    </source>
</evidence>
<comment type="caution">
    <text evidence="1">The sequence shown here is derived from an EMBL/GenBank/DDBJ whole genome shotgun (WGS) entry which is preliminary data.</text>
</comment>
<reference evidence="1 2" key="1">
    <citation type="journal article" date="2020" name="Phytopathology">
        <title>Genome Sequence Resources of Colletotrichum truncatum, C. plurivorum, C. musicola, and C. sojae: Four Species Pathogenic to Soybean (Glycine max).</title>
        <authorList>
            <person name="Rogerio F."/>
            <person name="Boufleur T.R."/>
            <person name="Ciampi-Guillardi M."/>
            <person name="Sukno S.A."/>
            <person name="Thon M.R."/>
            <person name="Massola Junior N.S."/>
            <person name="Baroncelli R."/>
        </authorList>
    </citation>
    <scope>NUCLEOTIDE SEQUENCE [LARGE SCALE GENOMIC DNA]</scope>
    <source>
        <strain evidence="1 2">LFN0009</strain>
    </source>
</reference>
<dbReference type="AlphaFoldDB" id="A0A8H6JAM5"/>
<organism evidence="1 2">
    <name type="scientific">Colletotrichum sojae</name>
    <dbReference type="NCBI Taxonomy" id="2175907"/>
    <lineage>
        <taxon>Eukaryota</taxon>
        <taxon>Fungi</taxon>
        <taxon>Dikarya</taxon>
        <taxon>Ascomycota</taxon>
        <taxon>Pezizomycotina</taxon>
        <taxon>Sordariomycetes</taxon>
        <taxon>Hypocreomycetidae</taxon>
        <taxon>Glomerellales</taxon>
        <taxon>Glomerellaceae</taxon>
        <taxon>Colletotrichum</taxon>
        <taxon>Colletotrichum orchidearum species complex</taxon>
    </lineage>
</organism>
<evidence type="ECO:0000313" key="2">
    <source>
        <dbReference type="Proteomes" id="UP000652219"/>
    </source>
</evidence>
<gene>
    <name evidence="1" type="ORF">CSOJ01_06930</name>
</gene>